<evidence type="ECO:0000256" key="9">
    <source>
        <dbReference type="RuleBase" id="RU362011"/>
    </source>
</evidence>
<gene>
    <name evidence="11" type="primary">mgtE</name>
    <name evidence="11" type="ORF">WOSG25_080870</name>
</gene>
<dbReference type="Gene3D" id="1.25.60.10">
    <property type="entry name" value="MgtE N-terminal domain-like"/>
    <property type="match status" value="1"/>
</dbReference>
<keyword evidence="6 9" id="KW-1133">Transmembrane helix</keyword>
<keyword evidence="9" id="KW-1003">Cell membrane</keyword>
<evidence type="ECO:0000259" key="10">
    <source>
        <dbReference type="PROSITE" id="PS51371"/>
    </source>
</evidence>
<dbReference type="PANTHER" id="PTHR43773:SF1">
    <property type="entry name" value="MAGNESIUM TRANSPORTER MGTE"/>
    <property type="match status" value="1"/>
</dbReference>
<dbReference type="OrthoDB" id="9790355at2"/>
<feature type="transmembrane region" description="Helical" evidence="9">
    <location>
        <begin position="411"/>
        <end position="438"/>
    </location>
</feature>
<dbReference type="NCBIfam" id="TIGR00400">
    <property type="entry name" value="mgtE"/>
    <property type="match status" value="1"/>
</dbReference>
<comment type="subcellular location">
    <subcellularLocation>
        <location evidence="9">Cell membrane</location>
        <topology evidence="9">Multi-pass membrane protein</topology>
    </subcellularLocation>
    <subcellularLocation>
        <location evidence="1">Membrane</location>
        <topology evidence="1">Multi-pass membrane protein</topology>
    </subcellularLocation>
</comment>
<organism evidence="11 12">
    <name type="scientific">Weissella oryzae (strain DSM 25784 / JCM 18191 / LMG 30913 / SG25)</name>
    <dbReference type="NCBI Taxonomy" id="1329250"/>
    <lineage>
        <taxon>Bacteria</taxon>
        <taxon>Bacillati</taxon>
        <taxon>Bacillota</taxon>
        <taxon>Bacilli</taxon>
        <taxon>Lactobacillales</taxon>
        <taxon>Lactobacillaceae</taxon>
        <taxon>Weissella</taxon>
    </lineage>
</organism>
<dbReference type="Proteomes" id="UP000030643">
    <property type="component" value="Unassembled WGS sequence"/>
</dbReference>
<evidence type="ECO:0000256" key="1">
    <source>
        <dbReference type="ARBA" id="ARBA00004141"/>
    </source>
</evidence>
<dbReference type="Pfam" id="PF00571">
    <property type="entry name" value="CBS"/>
    <property type="match status" value="2"/>
</dbReference>
<dbReference type="Gene3D" id="3.10.580.10">
    <property type="entry name" value="CBS-domain"/>
    <property type="match status" value="1"/>
</dbReference>
<comment type="similarity">
    <text evidence="2 9">Belongs to the SLC41A transporter family.</text>
</comment>
<sequence>MDKNQAITLQLKADLKNARRTPFLKLFLDLHPHVQGQFYLQSNLTERATIVEWLDLVELAHMFNDINYTKANAAELLAQLGKNQAVQLLEHMYSDNASQLLSLLDEEQRQTYMDLLSNPQAVKVYPAGTAGALMNNNYVAVTATMTVKKALATIKTAAQRIESFQYIYVTDQADALVGVLSFRALILNDAQTLVKDVMNHHLITTNPAEDQEVVARLMADYNFVALPVIEAGKLVGMITIDDIVHVLDTEASEDYSALAGTDVNAPQQNPLLAALKRLPWLIGLIFLGLGTSTIIDGYDSLIARASVLAVFVSLITGTGGNAGTQSLAIAIRRLSLGERPNIIRAFITELIIGITVGVVAGATIFIVIWVWKGDMLLGLAVGLAMGIAILVANIAGAFIPRIMDRFGVDPAVASGPFITTLSDLTSVMIYFSIAGLFISHFMN</sequence>
<evidence type="ECO:0000256" key="3">
    <source>
        <dbReference type="ARBA" id="ARBA00022448"/>
    </source>
</evidence>
<dbReference type="SUPFAM" id="SSF54631">
    <property type="entry name" value="CBS-domain pair"/>
    <property type="match status" value="1"/>
</dbReference>
<dbReference type="RefSeq" id="WP_027699258.1">
    <property type="nucleotide sequence ID" value="NZ_DF820491.1"/>
</dbReference>
<evidence type="ECO:0000256" key="5">
    <source>
        <dbReference type="ARBA" id="ARBA00022842"/>
    </source>
</evidence>
<dbReference type="Pfam" id="PF03448">
    <property type="entry name" value="MgtE_N"/>
    <property type="match status" value="1"/>
</dbReference>
<keyword evidence="7 9" id="KW-0472">Membrane</keyword>
<keyword evidence="9" id="KW-0479">Metal-binding</keyword>
<dbReference type="InterPro" id="IPR006667">
    <property type="entry name" value="SLC41_membr_dom"/>
</dbReference>
<dbReference type="InterPro" id="IPR000644">
    <property type="entry name" value="CBS_dom"/>
</dbReference>
<dbReference type="eggNOG" id="COG2239">
    <property type="taxonomic scope" value="Bacteria"/>
</dbReference>
<dbReference type="GO" id="GO:0005886">
    <property type="term" value="C:plasma membrane"/>
    <property type="evidence" value="ECO:0007669"/>
    <property type="project" value="UniProtKB-SubCell"/>
</dbReference>
<evidence type="ECO:0000313" key="11">
    <source>
        <dbReference type="EMBL" id="GAK31254.1"/>
    </source>
</evidence>
<evidence type="ECO:0000256" key="2">
    <source>
        <dbReference type="ARBA" id="ARBA00009749"/>
    </source>
</evidence>
<proteinExistence type="inferred from homology"/>
<keyword evidence="5 9" id="KW-0460">Magnesium</keyword>
<evidence type="ECO:0000256" key="7">
    <source>
        <dbReference type="ARBA" id="ARBA00023136"/>
    </source>
</evidence>
<keyword evidence="4 9" id="KW-0812">Transmembrane</keyword>
<accession>A0A069CUV6</accession>
<dbReference type="InterPro" id="IPR006668">
    <property type="entry name" value="Mg_transptr_MgtE_intracell_dom"/>
</dbReference>
<evidence type="ECO:0000256" key="4">
    <source>
        <dbReference type="ARBA" id="ARBA00022692"/>
    </source>
</evidence>
<comment type="function">
    <text evidence="9">Acts as a magnesium transporter.</text>
</comment>
<dbReference type="SMART" id="SM00116">
    <property type="entry name" value="CBS"/>
    <property type="match status" value="2"/>
</dbReference>
<dbReference type="GO" id="GO:0046872">
    <property type="term" value="F:metal ion binding"/>
    <property type="evidence" value="ECO:0007669"/>
    <property type="project" value="UniProtKB-KW"/>
</dbReference>
<feature type="transmembrane region" description="Helical" evidence="9">
    <location>
        <begin position="301"/>
        <end position="324"/>
    </location>
</feature>
<evidence type="ECO:0000256" key="6">
    <source>
        <dbReference type="ARBA" id="ARBA00022989"/>
    </source>
</evidence>
<dbReference type="SUPFAM" id="SSF158791">
    <property type="entry name" value="MgtE N-terminal domain-like"/>
    <property type="match status" value="1"/>
</dbReference>
<dbReference type="EMBL" id="DF820491">
    <property type="protein sequence ID" value="GAK31254.1"/>
    <property type="molecule type" value="Genomic_DNA"/>
</dbReference>
<feature type="transmembrane region" description="Helical" evidence="9">
    <location>
        <begin position="345"/>
        <end position="371"/>
    </location>
</feature>
<dbReference type="SUPFAM" id="SSF161093">
    <property type="entry name" value="MgtE membrane domain-like"/>
    <property type="match status" value="1"/>
</dbReference>
<dbReference type="Pfam" id="PF01769">
    <property type="entry name" value="MgtE"/>
    <property type="match status" value="1"/>
</dbReference>
<dbReference type="SMART" id="SM00924">
    <property type="entry name" value="MgtE_N"/>
    <property type="match status" value="1"/>
</dbReference>
<dbReference type="AlphaFoldDB" id="A0A069CUV6"/>
<dbReference type="InterPro" id="IPR006669">
    <property type="entry name" value="MgtE_transporter"/>
</dbReference>
<comment type="subunit">
    <text evidence="9">Homodimer.</text>
</comment>
<keyword evidence="3 9" id="KW-0813">Transport</keyword>
<reference evidence="12" key="1">
    <citation type="journal article" date="2014" name="Genome Announc.">
        <title>Draft genome sequence of Weissella oryzae SG25T, isolated from fermented rice grains.</title>
        <authorList>
            <person name="Tanizawa Y."/>
            <person name="Fujisawa T."/>
            <person name="Mochizuki T."/>
            <person name="Kaminuma E."/>
            <person name="Suzuki Y."/>
            <person name="Nakamura Y."/>
            <person name="Tohno M."/>
        </authorList>
    </citation>
    <scope>NUCLEOTIDE SEQUENCE [LARGE SCALE GENOMIC DNA]</scope>
    <source>
        <strain evidence="12">DSM 25784 / JCM 18191 / LMG 30913 / SG25</strain>
    </source>
</reference>
<evidence type="ECO:0000313" key="12">
    <source>
        <dbReference type="Proteomes" id="UP000030643"/>
    </source>
</evidence>
<protein>
    <recommendedName>
        <fullName evidence="9">Magnesium transporter MgtE</fullName>
    </recommendedName>
</protein>
<dbReference type="PROSITE" id="PS51371">
    <property type="entry name" value="CBS"/>
    <property type="match status" value="2"/>
</dbReference>
<keyword evidence="8" id="KW-0129">CBS domain</keyword>
<dbReference type="Gene3D" id="1.10.357.20">
    <property type="entry name" value="SLC41 divalent cation transporters, integral membrane domain"/>
    <property type="match status" value="1"/>
</dbReference>
<dbReference type="GO" id="GO:0015095">
    <property type="term" value="F:magnesium ion transmembrane transporter activity"/>
    <property type="evidence" value="ECO:0007669"/>
    <property type="project" value="UniProtKB-UniRule"/>
</dbReference>
<keyword evidence="12" id="KW-1185">Reference proteome</keyword>
<evidence type="ECO:0000256" key="8">
    <source>
        <dbReference type="PROSITE-ProRule" id="PRU00703"/>
    </source>
</evidence>
<dbReference type="InterPro" id="IPR046342">
    <property type="entry name" value="CBS_dom_sf"/>
</dbReference>
<dbReference type="CDD" id="cd04606">
    <property type="entry name" value="CBS_pair_Mg_transporter"/>
    <property type="match status" value="1"/>
</dbReference>
<dbReference type="PANTHER" id="PTHR43773">
    <property type="entry name" value="MAGNESIUM TRANSPORTER MGTE"/>
    <property type="match status" value="1"/>
</dbReference>
<name>A0A069CUV6_WEIOS</name>
<dbReference type="STRING" id="1329250.WOSG25_080870"/>
<dbReference type="InterPro" id="IPR036739">
    <property type="entry name" value="SLC41_membr_dom_sf"/>
</dbReference>
<feature type="domain" description="CBS" evidence="10">
    <location>
        <begin position="134"/>
        <end position="197"/>
    </location>
</feature>
<feature type="domain" description="CBS" evidence="10">
    <location>
        <begin position="198"/>
        <end position="253"/>
    </location>
</feature>
<feature type="transmembrane region" description="Helical" evidence="9">
    <location>
        <begin position="377"/>
        <end position="399"/>
    </location>
</feature>
<dbReference type="InterPro" id="IPR038076">
    <property type="entry name" value="MgtE_N_sf"/>
</dbReference>
<feature type="transmembrane region" description="Helical" evidence="9">
    <location>
        <begin position="278"/>
        <end position="295"/>
    </location>
</feature>